<dbReference type="EMBL" id="JAOPHQ010005983">
    <property type="protein sequence ID" value="KAK0133511.1"/>
    <property type="molecule type" value="Genomic_DNA"/>
</dbReference>
<evidence type="ECO:0000256" key="1">
    <source>
        <dbReference type="ARBA" id="ARBA00023125"/>
    </source>
</evidence>
<reference evidence="5" key="1">
    <citation type="journal article" date="2023" name="Front. Mar. Sci.">
        <title>A new Merluccius polli reference genome to investigate the effects of global change in West African waters.</title>
        <authorList>
            <person name="Mateo J.L."/>
            <person name="Blanco-Fernandez C."/>
            <person name="Garcia-Vazquez E."/>
            <person name="Machado-Schiaffino G."/>
        </authorList>
    </citation>
    <scope>NUCLEOTIDE SEQUENCE</scope>
    <source>
        <strain evidence="5">C29</strain>
        <tissue evidence="5">Fin</tissue>
    </source>
</reference>
<evidence type="ECO:0000259" key="4">
    <source>
        <dbReference type="PROSITE" id="PS51898"/>
    </source>
</evidence>
<keyword evidence="6" id="KW-1185">Reference proteome</keyword>
<feature type="domain" description="Tyr recombinase" evidence="4">
    <location>
        <begin position="203"/>
        <end position="434"/>
    </location>
</feature>
<evidence type="ECO:0000256" key="2">
    <source>
        <dbReference type="ARBA" id="ARBA00023172"/>
    </source>
</evidence>
<dbReference type="Gene3D" id="1.10.150.130">
    <property type="match status" value="1"/>
</dbReference>
<comment type="caution">
    <text evidence="5">The sequence shown here is derived from an EMBL/GenBank/DDBJ whole genome shotgun (WGS) entry which is preliminary data.</text>
</comment>
<evidence type="ECO:0000313" key="6">
    <source>
        <dbReference type="Proteomes" id="UP001174136"/>
    </source>
</evidence>
<keyword evidence="2" id="KW-0233">DNA recombination</keyword>
<sequence>MSDRYRTDPTFRYKQKENMSDRSSFSEQTENVNENTLCIQPELQAKENAKISLNLRYHNDPEFRRRCIQRAGQKRITKLATNAAFCIHHKIQKALRIRRKYRHIVTHHQEPPQPLMDPVMEAAIASWRVFEDWCDSRHVVPYQCSVVDLLCFLQGLLEKGKAFSTIKVYLAAISACHVGFGDRPAGQHPLVCRFMKGARRKLPVSRPLVPLWDLSVVLEALSHHPLEPLEAVGMKFVSLKVVLLLALTTAKRVSDLQALSIHPSCLQFAPGISKVCLRPNPVFVPKVVESTYRCRTVELSAFHPPPFSSAEEQRLNTLCPVRALHVYVSRSAAFRKGDQLFVSWATPHRGKPLSRQRLSHWIVEAISLAYGCRGLQPPLGLKAHSTRGMATSWALFRGVSVRDICAAACWATPHTFVRFYRLDVSGPSVSEAVLETISPDSDKHRYSPSQYREDITASFRETIRHGPTYVCTVCNRTMFPNQVKLCKHNKMAAACLTGNYVHFCDDDCASHCSVPQERLQEWICHTCDNHLSRGRMPSTAVANNLELAPIPPGLAKLNVLERQLIAKILPFAKIIALPKGQQRAVYGAVMETVVNSLPRPNTEAQLLQVKLKRHIKYKGHQHFYTVNMKNVLAGLAKLKQLHSEYKNVSIDDSATYESLQDDESADEEDSQHNTAVAVQPEQHSTPEQHSDTEENMETDIDLEEVFNSQNEPDQSNPPDIAQEILSYGDGIFSIAPAQGNKPVGFFTIPKLEAMAFPVQFPTGQNTLDEARTIKLLSQRSMSIQMRKGKSKSKDGRRVNNLMLLDKEELERLIMDKDATRFMQPLRGTPSLVTSLSYYISFVQSLATHH</sequence>
<dbReference type="Pfam" id="PF20209">
    <property type="entry name" value="DUF6570"/>
    <property type="match status" value="1"/>
</dbReference>
<evidence type="ECO:0000313" key="5">
    <source>
        <dbReference type="EMBL" id="KAK0133511.1"/>
    </source>
</evidence>
<protein>
    <recommendedName>
        <fullName evidence="4">Tyr recombinase domain-containing protein</fullName>
    </recommendedName>
</protein>
<dbReference type="SUPFAM" id="SSF56349">
    <property type="entry name" value="DNA breaking-rejoining enzymes"/>
    <property type="match status" value="1"/>
</dbReference>
<accession>A0AA47M4K5</accession>
<organism evidence="5 6">
    <name type="scientific">Merluccius polli</name>
    <name type="common">Benguela hake</name>
    <name type="synonym">Merluccius cadenati</name>
    <dbReference type="NCBI Taxonomy" id="89951"/>
    <lineage>
        <taxon>Eukaryota</taxon>
        <taxon>Metazoa</taxon>
        <taxon>Chordata</taxon>
        <taxon>Craniata</taxon>
        <taxon>Vertebrata</taxon>
        <taxon>Euteleostomi</taxon>
        <taxon>Actinopterygii</taxon>
        <taxon>Neopterygii</taxon>
        <taxon>Teleostei</taxon>
        <taxon>Neoteleostei</taxon>
        <taxon>Acanthomorphata</taxon>
        <taxon>Zeiogadaria</taxon>
        <taxon>Gadariae</taxon>
        <taxon>Gadiformes</taxon>
        <taxon>Gadoidei</taxon>
        <taxon>Merlucciidae</taxon>
        <taxon>Merluccius</taxon>
    </lineage>
</organism>
<gene>
    <name evidence="5" type="ORF">N1851_030971</name>
</gene>
<dbReference type="InterPro" id="IPR046700">
    <property type="entry name" value="DUF6570"/>
</dbReference>
<dbReference type="InterPro" id="IPR013762">
    <property type="entry name" value="Integrase-like_cat_sf"/>
</dbReference>
<feature type="compositionally biased region" description="Basic and acidic residues" evidence="3">
    <location>
        <begin position="1"/>
        <end position="20"/>
    </location>
</feature>
<feature type="compositionally biased region" description="Acidic residues" evidence="3">
    <location>
        <begin position="659"/>
        <end position="669"/>
    </location>
</feature>
<evidence type="ECO:0000256" key="3">
    <source>
        <dbReference type="SAM" id="MobiDB-lite"/>
    </source>
</evidence>
<name>A0AA47M4K5_MERPO</name>
<dbReference type="InterPro" id="IPR010998">
    <property type="entry name" value="Integrase_recombinase_N"/>
</dbReference>
<dbReference type="PANTHER" id="PTHR35617">
    <property type="entry name" value="PHAGE_INTEGRASE DOMAIN-CONTAINING PROTEIN"/>
    <property type="match status" value="1"/>
</dbReference>
<dbReference type="InterPro" id="IPR011010">
    <property type="entry name" value="DNA_brk_join_enz"/>
</dbReference>
<dbReference type="AlphaFoldDB" id="A0AA47M4K5"/>
<dbReference type="Proteomes" id="UP001174136">
    <property type="component" value="Unassembled WGS sequence"/>
</dbReference>
<proteinExistence type="predicted"/>
<dbReference type="GO" id="GO:0003677">
    <property type="term" value="F:DNA binding"/>
    <property type="evidence" value="ECO:0007669"/>
    <property type="project" value="UniProtKB-KW"/>
</dbReference>
<dbReference type="Gene3D" id="1.10.443.10">
    <property type="entry name" value="Intergrase catalytic core"/>
    <property type="match status" value="1"/>
</dbReference>
<feature type="region of interest" description="Disordered" evidence="3">
    <location>
        <begin position="656"/>
        <end position="695"/>
    </location>
</feature>
<feature type="compositionally biased region" description="Polar residues" evidence="3">
    <location>
        <begin position="672"/>
        <end position="683"/>
    </location>
</feature>
<keyword evidence="1" id="KW-0238">DNA-binding</keyword>
<feature type="region of interest" description="Disordered" evidence="3">
    <location>
        <begin position="1"/>
        <end position="29"/>
    </location>
</feature>
<dbReference type="SUPFAM" id="SSF47823">
    <property type="entry name" value="lambda integrase-like, N-terminal domain"/>
    <property type="match status" value="1"/>
</dbReference>
<dbReference type="GO" id="GO:0006310">
    <property type="term" value="P:DNA recombination"/>
    <property type="evidence" value="ECO:0007669"/>
    <property type="project" value="UniProtKB-KW"/>
</dbReference>
<dbReference type="InterPro" id="IPR002104">
    <property type="entry name" value="Integrase_catalytic"/>
</dbReference>
<dbReference type="PANTHER" id="PTHR35617:SF3">
    <property type="entry name" value="CORE-BINDING (CB) DOMAIN-CONTAINING PROTEIN"/>
    <property type="match status" value="1"/>
</dbReference>
<dbReference type="GO" id="GO:0015074">
    <property type="term" value="P:DNA integration"/>
    <property type="evidence" value="ECO:0007669"/>
    <property type="project" value="InterPro"/>
</dbReference>
<dbReference type="PROSITE" id="PS51898">
    <property type="entry name" value="TYR_RECOMBINASE"/>
    <property type="match status" value="1"/>
</dbReference>